<dbReference type="NCBIfam" id="NF003937">
    <property type="entry name" value="PRK05446.1"/>
    <property type="match status" value="1"/>
</dbReference>
<dbReference type="GO" id="GO:0000105">
    <property type="term" value="P:L-histidine biosynthetic process"/>
    <property type="evidence" value="ECO:0007669"/>
    <property type="project" value="UniProtKB-UniRule"/>
</dbReference>
<dbReference type="FunFam" id="3.30.230.40:FF:000001">
    <property type="entry name" value="Imidazoleglycerol-phosphate dehydratase HisB"/>
    <property type="match status" value="1"/>
</dbReference>
<dbReference type="SUPFAM" id="SSF56784">
    <property type="entry name" value="HAD-like"/>
    <property type="match status" value="1"/>
</dbReference>
<dbReference type="AlphaFoldDB" id="A0A4Y1WTU1"/>
<dbReference type="Pfam" id="PF00475">
    <property type="entry name" value="IGPD"/>
    <property type="match status" value="1"/>
</dbReference>
<dbReference type="NCBIfam" id="TIGR01662">
    <property type="entry name" value="HAD-SF-IIIA"/>
    <property type="match status" value="1"/>
</dbReference>
<name>A0A4Y1WTU1_9BACT</name>
<dbReference type="NCBIfam" id="NF002111">
    <property type="entry name" value="PRK00951.2-1"/>
    <property type="match status" value="1"/>
</dbReference>
<dbReference type="EMBL" id="AP019735">
    <property type="protein sequence ID" value="BBL04491.1"/>
    <property type="molecule type" value="Genomic_DNA"/>
</dbReference>
<evidence type="ECO:0000256" key="5">
    <source>
        <dbReference type="ARBA" id="ARBA00022605"/>
    </source>
</evidence>
<keyword evidence="4 13" id="KW-0963">Cytoplasm</keyword>
<comment type="similarity">
    <text evidence="13">Belongs to the imidazoleglycerol-phosphate dehydratase family.</text>
</comment>
<sequence length="376" mass="41249">MKKALFIDRDGTLIVEPPVDRQVDSLEKLRFVPGAISGLRALSGLDFELVLATNQDGLGTPSFPEATFRPAHERMLATLEGEGVRFDDQLIDRTFETDDAPTRKPRTGMFGRYLDGSYDLAASYVVGDRPTDMLLARNLGARGILLAPDEEAGRRALREAGAEAACALVAPSWERIAEFIRRGERSVTLTRRTAETQITLTLDLDGRSGAGRIASGIGFFDHMLAQIAHHGGVSLSVEATGDLWVDEHHTVEDVGIVLGEAVDRALGSKAGIARYGFVLPMDDCRAMALIDFGGRIGFEWEAEFRRERIGELPTEMLRHFFHSFACAARCNLHVAARGDNEHHKAEAIFKAFARALRMAVARIPFAYDIPSSKGVL</sequence>
<evidence type="ECO:0000256" key="6">
    <source>
        <dbReference type="ARBA" id="ARBA00022723"/>
    </source>
</evidence>
<evidence type="ECO:0000256" key="8">
    <source>
        <dbReference type="ARBA" id="ARBA00022842"/>
    </source>
</evidence>
<evidence type="ECO:0000256" key="1">
    <source>
        <dbReference type="ARBA" id="ARBA00001946"/>
    </source>
</evidence>
<comment type="catalytic activity">
    <reaction evidence="13">
        <text>D-erythro-1-(imidazol-4-yl)glycerol 3-phosphate = 3-(imidazol-4-yl)-2-oxopropyl phosphate + H2O</text>
        <dbReference type="Rhea" id="RHEA:11040"/>
        <dbReference type="ChEBI" id="CHEBI:15377"/>
        <dbReference type="ChEBI" id="CHEBI:57766"/>
        <dbReference type="ChEBI" id="CHEBI:58278"/>
        <dbReference type="EC" id="4.2.1.19"/>
    </reaction>
</comment>
<evidence type="ECO:0000256" key="3">
    <source>
        <dbReference type="ARBA" id="ARBA00016664"/>
    </source>
</evidence>
<comment type="pathway">
    <text evidence="2 13">Amino-acid biosynthesis; L-histidine biosynthesis; L-histidine from 5-phospho-alpha-D-ribose 1-diphosphate: step 6/9.</text>
</comment>
<dbReference type="InterPro" id="IPR006549">
    <property type="entry name" value="HAD-SF_hydro_IIIA"/>
</dbReference>
<dbReference type="InterPro" id="IPR036412">
    <property type="entry name" value="HAD-like_sf"/>
</dbReference>
<comment type="subcellular location">
    <subcellularLocation>
        <location evidence="13">Cytoplasm</location>
    </subcellularLocation>
</comment>
<dbReference type="InterPro" id="IPR006543">
    <property type="entry name" value="Histidinol-phos"/>
</dbReference>
<dbReference type="PROSITE" id="PS00955">
    <property type="entry name" value="IGP_DEHYDRATASE_2"/>
    <property type="match status" value="1"/>
</dbReference>
<evidence type="ECO:0000256" key="10">
    <source>
        <dbReference type="ARBA" id="ARBA00023239"/>
    </source>
</evidence>
<evidence type="ECO:0000256" key="2">
    <source>
        <dbReference type="ARBA" id="ARBA00005047"/>
    </source>
</evidence>
<dbReference type="InterPro" id="IPR020565">
    <property type="entry name" value="ImidazoleglycerP_deHydtase_CS"/>
</dbReference>
<proteinExistence type="inferred from homology"/>
<dbReference type="PROSITE" id="PS00954">
    <property type="entry name" value="IGP_DEHYDRATASE_1"/>
    <property type="match status" value="1"/>
</dbReference>
<evidence type="ECO:0000256" key="7">
    <source>
        <dbReference type="ARBA" id="ARBA00022801"/>
    </source>
</evidence>
<keyword evidence="5 13" id="KW-0028">Amino-acid biosynthesis</keyword>
<comment type="catalytic activity">
    <reaction evidence="12">
        <text>L-histidinol phosphate + H2O = L-histidinol + phosphate</text>
        <dbReference type="Rhea" id="RHEA:14465"/>
        <dbReference type="ChEBI" id="CHEBI:15377"/>
        <dbReference type="ChEBI" id="CHEBI:43474"/>
        <dbReference type="ChEBI" id="CHEBI:57699"/>
        <dbReference type="ChEBI" id="CHEBI:57980"/>
        <dbReference type="EC" id="3.1.3.15"/>
    </reaction>
</comment>
<evidence type="ECO:0000256" key="11">
    <source>
        <dbReference type="ARBA" id="ARBA00023268"/>
    </source>
</evidence>
<keyword evidence="7" id="KW-0378">Hydrolase</keyword>
<dbReference type="CDD" id="cd07914">
    <property type="entry name" value="IGPD"/>
    <property type="match status" value="1"/>
</dbReference>
<evidence type="ECO:0000256" key="4">
    <source>
        <dbReference type="ARBA" id="ARBA00022490"/>
    </source>
</evidence>
<dbReference type="Proteomes" id="UP000318946">
    <property type="component" value="Chromosome"/>
</dbReference>
<keyword evidence="8" id="KW-0460">Magnesium</keyword>
<evidence type="ECO:0000256" key="13">
    <source>
        <dbReference type="HAMAP-Rule" id="MF_00076"/>
    </source>
</evidence>
<dbReference type="UniPathway" id="UPA00031">
    <property type="reaction ID" value="UER00011"/>
</dbReference>
<dbReference type="GeneID" id="78342521"/>
<keyword evidence="9 13" id="KW-0368">Histidine biosynthesis</keyword>
<dbReference type="NCBIfam" id="TIGR01261">
    <property type="entry name" value="hisB_Nterm"/>
    <property type="match status" value="1"/>
</dbReference>
<keyword evidence="11" id="KW-0511">Multifunctional enzyme</keyword>
<gene>
    <name evidence="13 14" type="primary">hisB</name>
    <name evidence="14" type="ORF">A5CBH24_18040</name>
</gene>
<dbReference type="SUPFAM" id="SSF54211">
    <property type="entry name" value="Ribosomal protein S5 domain 2-like"/>
    <property type="match status" value="2"/>
</dbReference>
<keyword evidence="10 13" id="KW-0456">Lyase</keyword>
<dbReference type="GO" id="GO:0005737">
    <property type="term" value="C:cytoplasm"/>
    <property type="evidence" value="ECO:0007669"/>
    <property type="project" value="UniProtKB-SubCell"/>
</dbReference>
<dbReference type="PANTHER" id="PTHR23133">
    <property type="entry name" value="IMIDAZOLEGLYCEROL-PHOSPHATE DEHYDRATASE HIS7"/>
    <property type="match status" value="1"/>
</dbReference>
<evidence type="ECO:0000313" key="14">
    <source>
        <dbReference type="EMBL" id="BBL04491.1"/>
    </source>
</evidence>
<dbReference type="HAMAP" id="MF_00076">
    <property type="entry name" value="HisB"/>
    <property type="match status" value="1"/>
</dbReference>
<dbReference type="Gene3D" id="3.30.230.40">
    <property type="entry name" value="Imidazole glycerol phosphate dehydratase, domain 1"/>
    <property type="match status" value="2"/>
</dbReference>
<dbReference type="InterPro" id="IPR038494">
    <property type="entry name" value="IGPD_sf"/>
</dbReference>
<evidence type="ECO:0000313" key="15">
    <source>
        <dbReference type="Proteomes" id="UP000318946"/>
    </source>
</evidence>
<dbReference type="InterPro" id="IPR000807">
    <property type="entry name" value="ImidazoleglycerolP_deHydtase"/>
</dbReference>
<protein>
    <recommendedName>
        <fullName evidence="3 13">Imidazoleglycerol-phosphate dehydratase</fullName>
        <shortName evidence="13">IGPD</shortName>
        <ecNumber evidence="13">4.2.1.19</ecNumber>
    </recommendedName>
</protein>
<evidence type="ECO:0000256" key="12">
    <source>
        <dbReference type="ARBA" id="ARBA00049158"/>
    </source>
</evidence>
<dbReference type="KEGG" id="acou:A5CBH24_18040"/>
<dbReference type="OrthoDB" id="9790411at2"/>
<dbReference type="InterPro" id="IPR005954">
    <property type="entry name" value="HisB_N"/>
</dbReference>
<evidence type="ECO:0000256" key="9">
    <source>
        <dbReference type="ARBA" id="ARBA00023102"/>
    </source>
</evidence>
<reference evidence="15" key="1">
    <citation type="submission" date="2019-06" db="EMBL/GenBank/DDBJ databases">
        <title>Alistipes onderdonkii subsp. vulgaris subsp. nov., Alistipes dispar sp. nov. and Alistipes communis sp. nov., isolated from human faeces, and creation of Alistipes onderdonkii subsp. onderdonkii subsp. nov.</title>
        <authorList>
            <person name="Sakamoto M."/>
            <person name="Ikeyama N."/>
            <person name="Ogata Y."/>
            <person name="Suda W."/>
            <person name="Iino T."/>
            <person name="Hattori M."/>
            <person name="Ohkuma M."/>
        </authorList>
    </citation>
    <scope>NUCLEOTIDE SEQUENCE [LARGE SCALE GENOMIC DNA]</scope>
    <source>
        <strain evidence="15">5CBH24</strain>
    </source>
</reference>
<dbReference type="Gene3D" id="3.40.50.1000">
    <property type="entry name" value="HAD superfamily/HAD-like"/>
    <property type="match status" value="1"/>
</dbReference>
<dbReference type="FunFam" id="3.30.230.40:FF:000003">
    <property type="entry name" value="Imidazoleglycerol-phosphate dehydratase HisB"/>
    <property type="match status" value="1"/>
</dbReference>
<dbReference type="GO" id="GO:0046872">
    <property type="term" value="F:metal ion binding"/>
    <property type="evidence" value="ECO:0007669"/>
    <property type="project" value="UniProtKB-KW"/>
</dbReference>
<dbReference type="GO" id="GO:0004401">
    <property type="term" value="F:histidinol-phosphatase activity"/>
    <property type="evidence" value="ECO:0007669"/>
    <property type="project" value="UniProtKB-EC"/>
</dbReference>
<accession>A0A4Y1WTU1</accession>
<dbReference type="InterPro" id="IPR023214">
    <property type="entry name" value="HAD_sf"/>
</dbReference>
<dbReference type="PANTHER" id="PTHR23133:SF2">
    <property type="entry name" value="IMIDAZOLEGLYCEROL-PHOSPHATE DEHYDRATASE"/>
    <property type="match status" value="1"/>
</dbReference>
<dbReference type="GO" id="GO:0004424">
    <property type="term" value="F:imidazoleglycerol-phosphate dehydratase activity"/>
    <property type="evidence" value="ECO:0007669"/>
    <property type="project" value="UniProtKB-UniRule"/>
</dbReference>
<comment type="cofactor">
    <cofactor evidence="1">
        <name>Mg(2+)</name>
        <dbReference type="ChEBI" id="CHEBI:18420"/>
    </cofactor>
</comment>
<dbReference type="InterPro" id="IPR020568">
    <property type="entry name" value="Ribosomal_Su5_D2-typ_SF"/>
</dbReference>
<keyword evidence="6" id="KW-0479">Metal-binding</keyword>
<dbReference type="Pfam" id="PF13242">
    <property type="entry name" value="Hydrolase_like"/>
    <property type="match status" value="1"/>
</dbReference>
<dbReference type="NCBIfam" id="TIGR01656">
    <property type="entry name" value="Histidinol-ppas"/>
    <property type="match status" value="1"/>
</dbReference>
<organism evidence="14 15">
    <name type="scientific">Alistipes communis</name>
    <dbReference type="NCBI Taxonomy" id="2585118"/>
    <lineage>
        <taxon>Bacteria</taxon>
        <taxon>Pseudomonadati</taxon>
        <taxon>Bacteroidota</taxon>
        <taxon>Bacteroidia</taxon>
        <taxon>Bacteroidales</taxon>
        <taxon>Rikenellaceae</taxon>
        <taxon>Alistipes</taxon>
    </lineage>
</organism>
<keyword evidence="15" id="KW-1185">Reference proteome</keyword>
<dbReference type="EC" id="4.2.1.19" evidence="13"/>
<dbReference type="RefSeq" id="WP_141412923.1">
    <property type="nucleotide sequence ID" value="NZ_AP019735.1"/>
</dbReference>